<reference evidence="2" key="1">
    <citation type="journal article" date="2011" name="Stand. Genomic Sci.">
        <title>Non-contiguous finished genome sequence of the opportunistic oral pathogen Prevotella multisaccharivorax type strain (PPPA20).</title>
        <authorList>
            <person name="Pati A."/>
            <person name="Gronow S."/>
            <person name="Lu M."/>
            <person name="Lapidus A."/>
            <person name="Nolan M."/>
            <person name="Lucas S."/>
            <person name="Hammon N."/>
            <person name="Deshpande S."/>
            <person name="Cheng J.F."/>
            <person name="Tapia R."/>
            <person name="Han C."/>
            <person name="Goodwin L."/>
            <person name="Pitluck S."/>
            <person name="Liolios K."/>
            <person name="Pagani I."/>
            <person name="Mavromatis K."/>
            <person name="Mikhailova N."/>
            <person name="Huntemann M."/>
            <person name="Chen A."/>
            <person name="Palaniappan K."/>
            <person name="Land M."/>
            <person name="Hauser L."/>
            <person name="Detter J.C."/>
            <person name="Brambilla E.M."/>
            <person name="Rohde M."/>
            <person name="Goker M."/>
            <person name="Woyke T."/>
            <person name="Bristow J."/>
            <person name="Eisen J.A."/>
            <person name="Markowitz V."/>
            <person name="Hugenholtz P."/>
            <person name="Kyrpides N.C."/>
            <person name="Klenk H.P."/>
            <person name="Ivanova N."/>
        </authorList>
    </citation>
    <scope>NUCLEOTIDE SEQUENCE [LARGE SCALE GENOMIC DNA]</scope>
    <source>
        <strain evidence="2">DSM 17128</strain>
    </source>
</reference>
<protein>
    <submittedName>
        <fullName evidence="1">Putative lipoprotein</fullName>
    </submittedName>
</protein>
<evidence type="ECO:0000313" key="1">
    <source>
        <dbReference type="EMBL" id="EGN57606.1"/>
    </source>
</evidence>
<organism evidence="1 2">
    <name type="scientific">Hallella multisaccharivorax DSM 17128</name>
    <dbReference type="NCBI Taxonomy" id="688246"/>
    <lineage>
        <taxon>Bacteria</taxon>
        <taxon>Pseudomonadati</taxon>
        <taxon>Bacteroidota</taxon>
        <taxon>Bacteroidia</taxon>
        <taxon>Bacteroidales</taxon>
        <taxon>Prevotellaceae</taxon>
        <taxon>Hallella</taxon>
    </lineage>
</organism>
<sequence length="124" mass="13728">MRKLLLEVVALITLGACADYEDKIDVIPVSVRLQFPDSYTAELNGVRVELQDATASTFVDSTDIQGIAHFAVPAGIYKASSSSQKVTRDYRYFFNGTRSQIIITSDSTNVVPLKITMSKKRIVH</sequence>
<accession>F8N8C7</accession>
<keyword evidence="2" id="KW-1185">Reference proteome</keyword>
<dbReference type="HOGENOM" id="CLU_2001819_0_0_10"/>
<dbReference type="STRING" id="688246.Premu_2218"/>
<keyword evidence="1" id="KW-0449">Lipoprotein</keyword>
<dbReference type="OrthoDB" id="1080532at2"/>
<gene>
    <name evidence="1" type="ORF">Premu_2218</name>
</gene>
<evidence type="ECO:0000313" key="2">
    <source>
        <dbReference type="Proteomes" id="UP000002772"/>
    </source>
</evidence>
<dbReference type="RefSeq" id="WP_007575282.1">
    <property type="nucleotide sequence ID" value="NZ_BPTS01000002.1"/>
</dbReference>
<proteinExistence type="predicted"/>
<dbReference type="Proteomes" id="UP000002772">
    <property type="component" value="Unassembled WGS sequence"/>
</dbReference>
<name>F8N8C7_9BACT</name>
<dbReference type="EMBL" id="GL945017">
    <property type="protein sequence ID" value="EGN57606.1"/>
    <property type="molecule type" value="Genomic_DNA"/>
</dbReference>
<dbReference type="AlphaFoldDB" id="F8N8C7"/>